<evidence type="ECO:0000313" key="1">
    <source>
        <dbReference type="EMBL" id="MEX6688914.1"/>
    </source>
</evidence>
<gene>
    <name evidence="1" type="ORF">QTN47_15505</name>
</gene>
<dbReference type="Proteomes" id="UP001560573">
    <property type="component" value="Unassembled WGS sequence"/>
</dbReference>
<sequence>MKISGFTIIKNAVINDYPIVEAITSILPVVDEMIVLVGDCDDDTEELVRSINSNKIKIHHSVWDQSLRHGGKVLAVETDKAFQLIDPASDWAFYIQADEVVHEQYYPAIIEACKKYKDDMRVQGLLFKYLHFYGTYDYVGDSRKWYNREIRIIRNNKAITAYRDAQGFRIGTTKLPVKPIDAYVYHYGWVKSPKLMKQKMKNVSRFWNDDTDEWQQFLASEDVFNYDDFDSLQKFTATHPSVMQKRVAEQNWRLNIDISKKHFDLKDRFLYWFERKTGIRPFDFKNYTIVK</sequence>
<evidence type="ECO:0000313" key="2">
    <source>
        <dbReference type="Proteomes" id="UP001560573"/>
    </source>
</evidence>
<dbReference type="RefSeq" id="WP_369330324.1">
    <property type="nucleotide sequence ID" value="NZ_JAULBC010000005.1"/>
</dbReference>
<accession>A0ABV3ZG86</accession>
<dbReference type="SUPFAM" id="SSF53448">
    <property type="entry name" value="Nucleotide-diphospho-sugar transferases"/>
    <property type="match status" value="1"/>
</dbReference>
<reference evidence="1 2" key="1">
    <citation type="submission" date="2023-07" db="EMBL/GenBank/DDBJ databases">
        <authorList>
            <person name="Lian W.-H."/>
        </authorList>
    </citation>
    <scope>NUCLEOTIDE SEQUENCE [LARGE SCALE GENOMIC DNA]</scope>
    <source>
        <strain evidence="1 2">SYSU DXS3180</strain>
    </source>
</reference>
<dbReference type="EMBL" id="JAULBC010000005">
    <property type="protein sequence ID" value="MEX6688914.1"/>
    <property type="molecule type" value="Genomic_DNA"/>
</dbReference>
<comment type="caution">
    <text evidence="1">The sequence shown here is derived from an EMBL/GenBank/DDBJ whole genome shotgun (WGS) entry which is preliminary data.</text>
</comment>
<dbReference type="InterPro" id="IPR029044">
    <property type="entry name" value="Nucleotide-diphossugar_trans"/>
</dbReference>
<organism evidence="1 2">
    <name type="scientific">Danxiaibacter flavus</name>
    <dbReference type="NCBI Taxonomy" id="3049108"/>
    <lineage>
        <taxon>Bacteria</taxon>
        <taxon>Pseudomonadati</taxon>
        <taxon>Bacteroidota</taxon>
        <taxon>Chitinophagia</taxon>
        <taxon>Chitinophagales</taxon>
        <taxon>Chitinophagaceae</taxon>
        <taxon>Danxiaibacter</taxon>
    </lineage>
</organism>
<protein>
    <submittedName>
        <fullName evidence="1">Glycosyltransferase family 2 protein</fullName>
    </submittedName>
</protein>
<keyword evidence="2" id="KW-1185">Reference proteome</keyword>
<proteinExistence type="predicted"/>
<name>A0ABV3ZG86_9BACT</name>